<dbReference type="GO" id="GO:0005524">
    <property type="term" value="F:ATP binding"/>
    <property type="evidence" value="ECO:0007669"/>
    <property type="project" value="UniProtKB-KW"/>
</dbReference>
<comment type="similarity">
    <text evidence="2">Belongs to the SNF2/RAD54 helicase family.</text>
</comment>
<proteinExistence type="inferred from homology"/>
<reference evidence="8 9" key="1">
    <citation type="journal article" date="2018" name="PLoS Genet.">
        <title>Population sequencing reveals clonal diversity and ancestral inbreeding in the grapevine cultivar Chardonnay.</title>
        <authorList>
            <person name="Roach M.J."/>
            <person name="Johnson D.L."/>
            <person name="Bohlmann J."/>
            <person name="van Vuuren H.J."/>
            <person name="Jones S.J."/>
            <person name="Pretorius I.S."/>
            <person name="Schmidt S.A."/>
            <person name="Borneman A.R."/>
        </authorList>
    </citation>
    <scope>NUCLEOTIDE SEQUENCE [LARGE SCALE GENOMIC DNA]</scope>
    <source>
        <strain evidence="9">cv. Chardonnay</strain>
        <tissue evidence="8">Leaf</tissue>
    </source>
</reference>
<name>A0A438D668_VITVI</name>
<dbReference type="GO" id="GO:0016887">
    <property type="term" value="F:ATP hydrolysis activity"/>
    <property type="evidence" value="ECO:0007669"/>
    <property type="project" value="InterPro"/>
</dbReference>
<protein>
    <submittedName>
        <fullName evidence="8">Protein chromatin remodeling 20</fullName>
    </submittedName>
</protein>
<organism evidence="8 9">
    <name type="scientific">Vitis vinifera</name>
    <name type="common">Grape</name>
    <dbReference type="NCBI Taxonomy" id="29760"/>
    <lineage>
        <taxon>Eukaryota</taxon>
        <taxon>Viridiplantae</taxon>
        <taxon>Streptophyta</taxon>
        <taxon>Embryophyta</taxon>
        <taxon>Tracheophyta</taxon>
        <taxon>Spermatophyta</taxon>
        <taxon>Magnoliopsida</taxon>
        <taxon>eudicotyledons</taxon>
        <taxon>Gunneridae</taxon>
        <taxon>Pentapetalae</taxon>
        <taxon>rosids</taxon>
        <taxon>Vitales</taxon>
        <taxon>Vitaceae</taxon>
        <taxon>Viteae</taxon>
        <taxon>Vitis</taxon>
    </lineage>
</organism>
<gene>
    <name evidence="8" type="primary">ATRX_9</name>
    <name evidence="8" type="ORF">CK203_098730</name>
</gene>
<accession>A0A438D668</accession>
<evidence type="ECO:0000256" key="5">
    <source>
        <dbReference type="ARBA" id="ARBA00022840"/>
    </source>
</evidence>
<keyword evidence="7" id="KW-0539">Nucleus</keyword>
<evidence type="ECO:0000256" key="1">
    <source>
        <dbReference type="ARBA" id="ARBA00004123"/>
    </source>
</evidence>
<evidence type="ECO:0000256" key="4">
    <source>
        <dbReference type="ARBA" id="ARBA00022806"/>
    </source>
</evidence>
<keyword evidence="6" id="KW-0238">DNA-binding</keyword>
<dbReference type="EMBL" id="QGNW01001776">
    <property type="protein sequence ID" value="RVW30985.1"/>
    <property type="molecule type" value="Genomic_DNA"/>
</dbReference>
<comment type="caution">
    <text evidence="8">The sequence shown here is derived from an EMBL/GenBank/DDBJ whole genome shotgun (WGS) entry which is preliminary data.</text>
</comment>
<evidence type="ECO:0000313" key="9">
    <source>
        <dbReference type="Proteomes" id="UP000288805"/>
    </source>
</evidence>
<dbReference type="AlphaFoldDB" id="A0A438D668"/>
<comment type="subcellular location">
    <subcellularLocation>
        <location evidence="1">Nucleus</location>
    </subcellularLocation>
</comment>
<keyword evidence="4" id="KW-0378">Hydrolase</keyword>
<dbReference type="GO" id="GO:0003677">
    <property type="term" value="F:DNA binding"/>
    <property type="evidence" value="ECO:0007669"/>
    <property type="project" value="UniProtKB-KW"/>
</dbReference>
<dbReference type="InterPro" id="IPR044574">
    <property type="entry name" value="ARIP4-like"/>
</dbReference>
<evidence type="ECO:0000256" key="6">
    <source>
        <dbReference type="ARBA" id="ARBA00023125"/>
    </source>
</evidence>
<evidence type="ECO:0000313" key="8">
    <source>
        <dbReference type="EMBL" id="RVW30985.1"/>
    </source>
</evidence>
<dbReference type="PANTHER" id="PTHR45797:SF1">
    <property type="entry name" value="HELICASE ARIP4"/>
    <property type="match status" value="1"/>
</dbReference>
<sequence>MPDLSPLFPTKFVWNSQVPFKVKAFAWLVTHKKEQLDGAGIELPSLYKWIESQAPNGCCTEAWKQRPVRRRHGKLLEEGASGYLANKLASDGNRELSQRMQKWIGALSTNVFLIMHLRIVLYSAVSTGLLCTCKYSTASGSDGASIFLELMRWRRSMILMGNSSDPFVADAIANERAVDLSEEQKKKFKKDEFHLFMLSKSQLLKKMSQPYEFTCCQKP</sequence>
<dbReference type="PANTHER" id="PTHR45797">
    <property type="entry name" value="RAD54-LIKE"/>
    <property type="match status" value="1"/>
</dbReference>
<keyword evidence="3" id="KW-0547">Nucleotide-binding</keyword>
<dbReference type="GO" id="GO:0004386">
    <property type="term" value="F:helicase activity"/>
    <property type="evidence" value="ECO:0007669"/>
    <property type="project" value="UniProtKB-KW"/>
</dbReference>
<evidence type="ECO:0000256" key="7">
    <source>
        <dbReference type="ARBA" id="ARBA00023242"/>
    </source>
</evidence>
<evidence type="ECO:0000256" key="3">
    <source>
        <dbReference type="ARBA" id="ARBA00022741"/>
    </source>
</evidence>
<dbReference type="GO" id="GO:0005634">
    <property type="term" value="C:nucleus"/>
    <property type="evidence" value="ECO:0007669"/>
    <property type="project" value="UniProtKB-SubCell"/>
</dbReference>
<keyword evidence="4" id="KW-0347">Helicase</keyword>
<evidence type="ECO:0000256" key="2">
    <source>
        <dbReference type="ARBA" id="ARBA00007025"/>
    </source>
</evidence>
<dbReference type="Proteomes" id="UP000288805">
    <property type="component" value="Unassembled WGS sequence"/>
</dbReference>
<keyword evidence="5" id="KW-0067">ATP-binding</keyword>